<protein>
    <submittedName>
        <fullName evidence="2">Glycosyltransferase family 2 protein</fullName>
    </submittedName>
</protein>
<dbReference type="AlphaFoldDB" id="A0A926N7M5"/>
<dbReference type="EMBL" id="JACXAH010000002">
    <property type="protein sequence ID" value="MBD1371152.1"/>
    <property type="molecule type" value="Genomic_DNA"/>
</dbReference>
<dbReference type="Proteomes" id="UP000661691">
    <property type="component" value="Unassembled WGS sequence"/>
</dbReference>
<reference evidence="2" key="1">
    <citation type="submission" date="2020-09" db="EMBL/GenBank/DDBJ databases">
        <title>A novel bacterium of genus Hazenella, isolated from South China Sea.</title>
        <authorList>
            <person name="Huang H."/>
            <person name="Mo K."/>
            <person name="Hu Y."/>
        </authorList>
    </citation>
    <scope>NUCLEOTIDE SEQUENCE</scope>
    <source>
        <strain evidence="2">IB182357</strain>
    </source>
</reference>
<dbReference type="CDD" id="cd00761">
    <property type="entry name" value="Glyco_tranf_GTA_type"/>
    <property type="match status" value="1"/>
</dbReference>
<gene>
    <name evidence="2" type="ORF">IC620_02105</name>
</gene>
<name>A0A926N7M5_9BACL</name>
<dbReference type="InterPro" id="IPR001173">
    <property type="entry name" value="Glyco_trans_2-like"/>
</dbReference>
<organism evidence="2 3">
    <name type="scientific">Polycladospora coralii</name>
    <dbReference type="NCBI Taxonomy" id="2771432"/>
    <lineage>
        <taxon>Bacteria</taxon>
        <taxon>Bacillati</taxon>
        <taxon>Bacillota</taxon>
        <taxon>Bacilli</taxon>
        <taxon>Bacillales</taxon>
        <taxon>Thermoactinomycetaceae</taxon>
        <taxon>Polycladospora</taxon>
    </lineage>
</organism>
<evidence type="ECO:0000313" key="3">
    <source>
        <dbReference type="Proteomes" id="UP000661691"/>
    </source>
</evidence>
<sequence length="224" mass="26879">MNTGFSVICVTNKDHTLQNIMDNFVRQDYWNKELIVVLNDDHMDENHWRHTSSRFGDVSIFKLPQHTTLGTCLNFAIDRRKFHYIARMDDDDFYGYNYLQNTMKTFQEHHADVVARQDFFMYVADKQTLHIRHTSDHMIGGSIAFHERILSAVRFHDVSQAEDNRFYEDAHRCGFNVQMPSHYNDFVYIRNSPNNKHTWQPDEESLYYSTKYVTHTDYFYQYLS</sequence>
<proteinExistence type="predicted"/>
<dbReference type="Pfam" id="PF00535">
    <property type="entry name" value="Glycos_transf_2"/>
    <property type="match status" value="1"/>
</dbReference>
<evidence type="ECO:0000259" key="1">
    <source>
        <dbReference type="Pfam" id="PF00535"/>
    </source>
</evidence>
<comment type="caution">
    <text evidence="2">The sequence shown here is derived from an EMBL/GenBank/DDBJ whole genome shotgun (WGS) entry which is preliminary data.</text>
</comment>
<dbReference type="RefSeq" id="WP_191138959.1">
    <property type="nucleotide sequence ID" value="NZ_JACXAG020000002.1"/>
</dbReference>
<accession>A0A926N7M5</accession>
<dbReference type="InterPro" id="IPR029044">
    <property type="entry name" value="Nucleotide-diphossugar_trans"/>
</dbReference>
<dbReference type="SUPFAM" id="SSF53448">
    <property type="entry name" value="Nucleotide-diphospho-sugar transferases"/>
    <property type="match status" value="1"/>
</dbReference>
<keyword evidence="3" id="KW-1185">Reference proteome</keyword>
<dbReference type="Gene3D" id="3.90.550.10">
    <property type="entry name" value="Spore Coat Polysaccharide Biosynthesis Protein SpsA, Chain A"/>
    <property type="match status" value="1"/>
</dbReference>
<feature type="domain" description="Glycosyltransferase 2-like" evidence="1">
    <location>
        <begin position="7"/>
        <end position="130"/>
    </location>
</feature>
<evidence type="ECO:0000313" key="2">
    <source>
        <dbReference type="EMBL" id="MBD1371152.1"/>
    </source>
</evidence>